<dbReference type="PANTHER" id="PTHR37529:SF1">
    <property type="entry name" value="TRANSPOSASE INSG FOR INSERTION SEQUENCE ELEMENT IS4-RELATED"/>
    <property type="match status" value="1"/>
</dbReference>
<dbReference type="Pfam" id="PF01609">
    <property type="entry name" value="DDE_Tnp_1"/>
    <property type="match status" value="1"/>
</dbReference>
<dbReference type="InterPro" id="IPR002559">
    <property type="entry name" value="Transposase_11"/>
</dbReference>
<evidence type="ECO:0000313" key="5">
    <source>
        <dbReference type="Proteomes" id="UP001321542"/>
    </source>
</evidence>
<evidence type="ECO:0000313" key="4">
    <source>
        <dbReference type="EMBL" id="BBC33997.1"/>
    </source>
</evidence>
<keyword evidence="5" id="KW-1185">Reference proteome</keyword>
<dbReference type="EMBL" id="AP018448">
    <property type="protein sequence ID" value="BBC32979.1"/>
    <property type="molecule type" value="Genomic_DNA"/>
</dbReference>
<gene>
    <name evidence="3" type="ORF">SGFS_042730</name>
    <name evidence="4" type="ORF">SGFS_052910</name>
</gene>
<evidence type="ECO:0000313" key="3">
    <source>
        <dbReference type="EMBL" id="BBC32979.1"/>
    </source>
</evidence>
<evidence type="ECO:0000259" key="2">
    <source>
        <dbReference type="Pfam" id="PF13006"/>
    </source>
</evidence>
<feature type="domain" description="Transposase IS4-like" evidence="1">
    <location>
        <begin position="103"/>
        <end position="345"/>
    </location>
</feature>
<dbReference type="NCBIfam" id="NF033592">
    <property type="entry name" value="transpos_IS4_1"/>
    <property type="match status" value="1"/>
</dbReference>
<dbReference type="PANTHER" id="PTHR37529">
    <property type="entry name" value="TRANSPOSASE INSG FOR INSERTION SEQUENCE ELEMENT IS4-RELATED"/>
    <property type="match status" value="1"/>
</dbReference>
<dbReference type="Proteomes" id="UP001321542">
    <property type="component" value="Chromosome"/>
</dbReference>
<evidence type="ECO:0008006" key="6">
    <source>
        <dbReference type="Google" id="ProtNLM"/>
    </source>
</evidence>
<dbReference type="InterPro" id="IPR012337">
    <property type="entry name" value="RNaseH-like_sf"/>
</dbReference>
<dbReference type="Pfam" id="PF13006">
    <property type="entry name" value="Nterm_IS4"/>
    <property type="match status" value="1"/>
</dbReference>
<dbReference type="InterPro" id="IPR024473">
    <property type="entry name" value="Transposases_IS4_N"/>
</dbReference>
<reference evidence="3 5" key="2">
    <citation type="journal article" date="2023" name="ChemBioChem">
        <title>Acyltransferase Domain Exchange between Two Independent Type I Polyketide Synthases in the Same Producer Strain of Macrolide Antibiotics.</title>
        <authorList>
            <person name="Kudo F."/>
            <person name="Kishikawa K."/>
            <person name="Tsuboi K."/>
            <person name="Kido T."/>
            <person name="Usui T."/>
            <person name="Hashimoto J."/>
            <person name="Shin-Ya K."/>
            <person name="Miyanaga A."/>
            <person name="Eguchi T."/>
        </authorList>
    </citation>
    <scope>NUCLEOTIDE SEQUENCE [LARGE SCALE GENOMIC DNA]</scope>
    <source>
        <strain evidence="3 5">A-8890</strain>
    </source>
</reference>
<organism evidence="3 5">
    <name type="scientific">Streptomyces graminofaciens</name>
    <dbReference type="NCBI Taxonomy" id="68212"/>
    <lineage>
        <taxon>Bacteria</taxon>
        <taxon>Bacillati</taxon>
        <taxon>Actinomycetota</taxon>
        <taxon>Actinomycetes</taxon>
        <taxon>Kitasatosporales</taxon>
        <taxon>Streptomycetaceae</taxon>
        <taxon>Streptomyces</taxon>
    </lineage>
</organism>
<dbReference type="SUPFAM" id="SSF53098">
    <property type="entry name" value="Ribonuclease H-like"/>
    <property type="match status" value="1"/>
</dbReference>
<dbReference type="EMBL" id="AP018448">
    <property type="protein sequence ID" value="BBC33997.1"/>
    <property type="molecule type" value="Genomic_DNA"/>
</dbReference>
<reference evidence="3 5" key="1">
    <citation type="journal article" date="2010" name="ChemBioChem">
        <title>Cloning and characterization of the biosynthetic gene cluster of 16-membered macrolide antibiotic FD-891: involvement of a dual functional cytochrome P450 monooxygenase catalyzing epoxidation and hydroxylation.</title>
        <authorList>
            <person name="Kudo F."/>
            <person name="Motegi A."/>
            <person name="Mizoue K."/>
            <person name="Eguchi T."/>
        </authorList>
    </citation>
    <scope>NUCLEOTIDE SEQUENCE [LARGE SCALE GENOMIC DNA]</scope>
    <source>
        <strain evidence="3 5">A-8890</strain>
    </source>
</reference>
<accession>A0ABN5VID4</accession>
<protein>
    <recommendedName>
        <fullName evidence="6">Transposase</fullName>
    </recommendedName>
</protein>
<name>A0ABN5VID4_9ACTN</name>
<feature type="domain" description="Transposase IS4 N-terminal" evidence="2">
    <location>
        <begin position="1"/>
        <end position="84"/>
    </location>
</feature>
<dbReference type="Gene3D" id="3.90.350.10">
    <property type="entry name" value="Transposase Inhibitor Protein From Tn5, Chain A, domain 1"/>
    <property type="match status" value="1"/>
</dbReference>
<evidence type="ECO:0000259" key="1">
    <source>
        <dbReference type="Pfam" id="PF01609"/>
    </source>
</evidence>
<sequence>MPPSLVDEVVRAAGRGERRVRLLPARVVVYFVLAMVLFPECGYRRVWASLTARWPGSALADPSAAALRQARRRLGVEPLALLFDRLRGTVGTPATPGVFWRSLRLVAWDGTCVEVADSEANVARFRRHAARTTRPAGYPQVRLTALVECGTRALIDAVFGPQQYTEWPQARALLPSLQPGMLLLADRGYDGFEALRDAAATGADVLWRVQAGRLLPVIRPLPDGTHLTLVTDRRSGDRLTRWMRHGRRGPMPAHLTALTLRVISYRVTRTAADGTFRTSTVRLVTTLLDPHEHPAAELAVLYQQRWEIETAYYGLKVTLRGADRVLRSRTVAGVEQELLALLTVYQAARIAMTQAATTAGVDPDRLSLTTALHTIRLTLITANTTGPTLLAEVLLKARNLAPTRRRSRTSPRCVKRTLSPYAYNKTKGSVGHKTTVTTTITLTSADRP</sequence>
<dbReference type="InterPro" id="IPR047952">
    <property type="entry name" value="Transpos_IS4"/>
</dbReference>
<proteinExistence type="predicted"/>